<protein>
    <submittedName>
        <fullName evidence="1">Uncharacterized protein</fullName>
    </submittedName>
</protein>
<dbReference type="HOGENOM" id="CLU_2883858_0_0_11"/>
<proteinExistence type="predicted"/>
<dbReference type="RefSeq" id="WP_014627822.1">
    <property type="nucleotide sequence ID" value="NC_016111.1"/>
</dbReference>
<sequence>MSSTPQQPETGIVAIDGRDALAFVIIRPGKTPGAVTIEAAAQGLSKKAAAQVLLHVANEWDAP</sequence>
<organism evidence="1 2">
    <name type="scientific">Streptantibioticus cattleyicolor (strain ATCC 35852 / DSM 46488 / JCM 4925 / NBRC 14057 / NRRL 8057)</name>
    <name type="common">Streptomyces cattleya</name>
    <dbReference type="NCBI Taxonomy" id="1003195"/>
    <lineage>
        <taxon>Bacteria</taxon>
        <taxon>Bacillati</taxon>
        <taxon>Actinomycetota</taxon>
        <taxon>Actinomycetes</taxon>
        <taxon>Kitasatosporales</taxon>
        <taxon>Streptomycetaceae</taxon>
        <taxon>Streptantibioticus</taxon>
    </lineage>
</organism>
<reference evidence="2" key="1">
    <citation type="submission" date="2011-12" db="EMBL/GenBank/DDBJ databases">
        <title>Complete genome sequence of Streptomyces cattleya strain DSM 46488.</title>
        <authorList>
            <person name="Ou H.-Y."/>
            <person name="Li P."/>
            <person name="Zhao C."/>
            <person name="O'Hagan D."/>
            <person name="Deng Z."/>
        </authorList>
    </citation>
    <scope>NUCLEOTIDE SEQUENCE [LARGE SCALE GENOMIC DNA]</scope>
    <source>
        <strain evidence="2">ATCC 35852 / DSM 46488 / JCM 4925 / NBRC 14057 / NRRL 8057</strain>
    </source>
</reference>
<gene>
    <name evidence="1" type="ordered locus">SCATT_22650</name>
</gene>
<keyword evidence="2" id="KW-1185">Reference proteome</keyword>
<dbReference type="KEGG" id="scy:SCATT_22650"/>
<dbReference type="PATRIC" id="fig|1003195.29.peg.2271"/>
<evidence type="ECO:0000313" key="1">
    <source>
        <dbReference type="EMBL" id="AEW94636.1"/>
    </source>
</evidence>
<dbReference type="OrthoDB" id="4335553at2"/>
<dbReference type="EMBL" id="CP003219">
    <property type="protein sequence ID" value="AEW94636.1"/>
    <property type="molecule type" value="Genomic_DNA"/>
</dbReference>
<dbReference type="STRING" id="1003195.SCATT_22650"/>
<evidence type="ECO:0000313" key="2">
    <source>
        <dbReference type="Proteomes" id="UP000007842"/>
    </source>
</evidence>
<dbReference type="Proteomes" id="UP000007842">
    <property type="component" value="Chromosome"/>
</dbReference>
<accession>G8WPD4</accession>
<dbReference type="AlphaFoldDB" id="G8WPD4"/>
<name>G8WPD4_STREN</name>
<dbReference type="eggNOG" id="ENOG5031XJ2">
    <property type="taxonomic scope" value="Bacteria"/>
</dbReference>